<evidence type="ECO:0000313" key="2">
    <source>
        <dbReference type="Proteomes" id="UP000239590"/>
    </source>
</evidence>
<dbReference type="Pfam" id="PF10926">
    <property type="entry name" value="DUF2800"/>
    <property type="match status" value="1"/>
</dbReference>
<protein>
    <submittedName>
        <fullName evidence="1">DUF2800 domain-containing protein</fullName>
    </submittedName>
</protein>
<evidence type="ECO:0000313" key="1">
    <source>
        <dbReference type="EMBL" id="PQA60154.1"/>
    </source>
</evidence>
<gene>
    <name evidence="1" type="ORF">C5O19_11205</name>
</gene>
<dbReference type="Proteomes" id="UP000239590">
    <property type="component" value="Unassembled WGS sequence"/>
</dbReference>
<sequence>MSHALLSPSGASRWTVCTPSARMETAFPDRSGEAAKEGTVAHELGELLIRQYLGEYVDSEITKLKTSPYYNPEMQRHAEDYRDFVLELYHESMAIDPFTILRLETRLDLTDYIPEGFGTSDTNVVGHSLLNVIDLKYGKGVFVDAVNNKQMMIYALGALKVHELFYDIETVRMTIFQPRLDNFSTFEMSASDLKHWGETELRKQAKLAFAGEGEPTAGKHCHFCKAKGTCRALADYNLELARYDFKAGRLLSDSEVAKILHKAELLTTWASAVRDYALSAALEGTKFEGWKVVRGRSTRKVSDEEALAKKVLEMGYADKDVYTKSLVGIKALETLLGKEDMAKVESYIVKPPGAPTLVVEGDKRPEFTTASAAANDFTKVEFE</sequence>
<dbReference type="EMBL" id="PTRA01000001">
    <property type="protein sequence ID" value="PQA60154.1"/>
    <property type="molecule type" value="Genomic_DNA"/>
</dbReference>
<proteinExistence type="predicted"/>
<comment type="caution">
    <text evidence="1">The sequence shown here is derived from an EMBL/GenBank/DDBJ whole genome shotgun (WGS) entry which is preliminary data.</text>
</comment>
<organism evidence="1 2">
    <name type="scientific">Siphonobacter curvatus</name>
    <dbReference type="NCBI Taxonomy" id="2094562"/>
    <lineage>
        <taxon>Bacteria</taxon>
        <taxon>Pseudomonadati</taxon>
        <taxon>Bacteroidota</taxon>
        <taxon>Cytophagia</taxon>
        <taxon>Cytophagales</taxon>
        <taxon>Cytophagaceae</taxon>
        <taxon>Siphonobacter</taxon>
    </lineage>
</organism>
<reference evidence="2" key="1">
    <citation type="submission" date="2018-02" db="EMBL/GenBank/DDBJ databases">
        <title>Genome sequencing of Solimonas sp. HR-BB.</title>
        <authorList>
            <person name="Lee Y."/>
            <person name="Jeon C.O."/>
        </authorList>
    </citation>
    <scope>NUCLEOTIDE SEQUENCE [LARGE SCALE GENOMIC DNA]</scope>
    <source>
        <strain evidence="2">HR-U</strain>
    </source>
</reference>
<dbReference type="RefSeq" id="WP_104712120.1">
    <property type="nucleotide sequence ID" value="NZ_PTRA01000001.1"/>
</dbReference>
<keyword evidence="2" id="KW-1185">Reference proteome</keyword>
<dbReference type="OrthoDB" id="9766061at2"/>
<dbReference type="AlphaFoldDB" id="A0A2S7IR20"/>
<name>A0A2S7IR20_9BACT</name>
<dbReference type="InterPro" id="IPR021229">
    <property type="entry name" value="DUF2800"/>
</dbReference>
<accession>A0A2S7IR20</accession>